<dbReference type="KEGG" id="ptm:GSPATT00031505001"/>
<dbReference type="GeneID" id="5014456"/>
<protein>
    <submittedName>
        <fullName evidence="2">Uncharacterized protein</fullName>
    </submittedName>
</protein>
<dbReference type="OrthoDB" id="309671at2759"/>
<evidence type="ECO:0000313" key="2">
    <source>
        <dbReference type="EMBL" id="CAK61274.1"/>
    </source>
</evidence>
<feature type="region of interest" description="Disordered" evidence="1">
    <location>
        <begin position="364"/>
        <end position="454"/>
    </location>
</feature>
<dbReference type="AlphaFoldDB" id="A0BRV7"/>
<evidence type="ECO:0000256" key="1">
    <source>
        <dbReference type="SAM" id="MobiDB-lite"/>
    </source>
</evidence>
<feature type="compositionally biased region" description="Polar residues" evidence="1">
    <location>
        <begin position="437"/>
        <end position="447"/>
    </location>
</feature>
<dbReference type="OMA" id="SFICSEG"/>
<sequence length="454" mass="53413">MGGRKQGKWIELEQNSIIFDQQKQIYSFICSEGIYADGVKEGNWESTLYEQYEHQVHTHLVSKGEYKEGRKTGNWTEPIGYSSKAAMLTIIKGNYKNNQKNGHWSLEDGQKDLYPDEDYDHEGNYDEDKKINNWREIRIYQNFHVDSIIRIQDEGQYNNYGQRDEEWTSSSSGHSGKCCYQNGVLNGEAELYDCIGNFKIVLTRSKGEFNNGKKNGRWKTSINIDEKWILYEVGEYDNDIKVGLWRESQYFDQYILEQTEKDQGQILLIKEGHYGEGGKKKDEWTWRFKCLSGDYNENQIFNIIGREVHSENQIKGNMILFEKTFGRYYARFYFCDIFDGQILNGFRNGEWKFSVIQDLIQKEINSKDTDSENEQEQNNDDEEHNSNNEEEQEEHNDNNEEQEENNNDNEEQEENNNDEENEIEQQNSGEEGDNQEDPGSQVFQIYQNGIVIPP</sequence>
<proteinExistence type="predicted"/>
<dbReference type="Proteomes" id="UP000000600">
    <property type="component" value="Unassembled WGS sequence"/>
</dbReference>
<name>A0BRV7_PARTE</name>
<dbReference type="HOGENOM" id="CLU_603351_0_0_1"/>
<feature type="compositionally biased region" description="Acidic residues" evidence="1">
    <location>
        <begin position="371"/>
        <end position="423"/>
    </location>
</feature>
<dbReference type="InParanoid" id="A0BRV7"/>
<organism evidence="2 3">
    <name type="scientific">Paramecium tetraurelia</name>
    <dbReference type="NCBI Taxonomy" id="5888"/>
    <lineage>
        <taxon>Eukaryota</taxon>
        <taxon>Sar</taxon>
        <taxon>Alveolata</taxon>
        <taxon>Ciliophora</taxon>
        <taxon>Intramacronucleata</taxon>
        <taxon>Oligohymenophorea</taxon>
        <taxon>Peniculida</taxon>
        <taxon>Parameciidae</taxon>
        <taxon>Paramecium</taxon>
    </lineage>
</organism>
<dbReference type="RefSeq" id="XP_001428672.1">
    <property type="nucleotide sequence ID" value="XM_001428635.1"/>
</dbReference>
<gene>
    <name evidence="2" type="ORF">GSPATT00031505001</name>
</gene>
<keyword evidence="3" id="KW-1185">Reference proteome</keyword>
<accession>A0BRV7</accession>
<reference evidence="2 3" key="1">
    <citation type="journal article" date="2006" name="Nature">
        <title>Global trends of whole-genome duplications revealed by the ciliate Paramecium tetraurelia.</title>
        <authorList>
            <consortium name="Genoscope"/>
            <person name="Aury J.-M."/>
            <person name="Jaillon O."/>
            <person name="Duret L."/>
            <person name="Noel B."/>
            <person name="Jubin C."/>
            <person name="Porcel B.M."/>
            <person name="Segurens B."/>
            <person name="Daubin V."/>
            <person name="Anthouard V."/>
            <person name="Aiach N."/>
            <person name="Arnaiz O."/>
            <person name="Billaut A."/>
            <person name="Beisson J."/>
            <person name="Blanc I."/>
            <person name="Bouhouche K."/>
            <person name="Camara F."/>
            <person name="Duharcourt S."/>
            <person name="Guigo R."/>
            <person name="Gogendeau D."/>
            <person name="Katinka M."/>
            <person name="Keller A.-M."/>
            <person name="Kissmehl R."/>
            <person name="Klotz C."/>
            <person name="Koll F."/>
            <person name="Le Moue A."/>
            <person name="Lepere C."/>
            <person name="Malinsky S."/>
            <person name="Nowacki M."/>
            <person name="Nowak J.K."/>
            <person name="Plattner H."/>
            <person name="Poulain J."/>
            <person name="Ruiz F."/>
            <person name="Serrano V."/>
            <person name="Zagulski M."/>
            <person name="Dessen P."/>
            <person name="Betermier M."/>
            <person name="Weissenbach J."/>
            <person name="Scarpelli C."/>
            <person name="Schachter V."/>
            <person name="Sperling L."/>
            <person name="Meyer E."/>
            <person name="Cohen J."/>
            <person name="Wincker P."/>
        </authorList>
    </citation>
    <scope>NUCLEOTIDE SEQUENCE [LARGE SCALE GENOMIC DNA]</scope>
    <source>
        <strain evidence="2 3">Stock d4-2</strain>
    </source>
</reference>
<evidence type="ECO:0000313" key="3">
    <source>
        <dbReference type="Proteomes" id="UP000000600"/>
    </source>
</evidence>
<dbReference type="EMBL" id="CT868012">
    <property type="protein sequence ID" value="CAK61274.1"/>
    <property type="molecule type" value="Genomic_DNA"/>
</dbReference>